<dbReference type="InterPro" id="IPR039420">
    <property type="entry name" value="WalR-like"/>
</dbReference>
<evidence type="ECO:0000313" key="8">
    <source>
        <dbReference type="EMBL" id="TWB36859.1"/>
    </source>
</evidence>
<evidence type="ECO:0000313" key="9">
    <source>
        <dbReference type="Proteomes" id="UP000315751"/>
    </source>
</evidence>
<dbReference type="InterPro" id="IPR016032">
    <property type="entry name" value="Sig_transdc_resp-reg_C-effctor"/>
</dbReference>
<dbReference type="AlphaFoldDB" id="A0A560GT92"/>
<dbReference type="Gene3D" id="1.10.10.10">
    <property type="entry name" value="Winged helix-like DNA-binding domain superfamily/Winged helix DNA-binding domain"/>
    <property type="match status" value="1"/>
</dbReference>
<evidence type="ECO:0000259" key="7">
    <source>
        <dbReference type="PROSITE" id="PS51755"/>
    </source>
</evidence>
<organism evidence="8 9">
    <name type="scientific">Nitrospirillum amazonense</name>
    <dbReference type="NCBI Taxonomy" id="28077"/>
    <lineage>
        <taxon>Bacteria</taxon>
        <taxon>Pseudomonadati</taxon>
        <taxon>Pseudomonadota</taxon>
        <taxon>Alphaproteobacteria</taxon>
        <taxon>Rhodospirillales</taxon>
        <taxon>Azospirillaceae</taxon>
        <taxon>Nitrospirillum</taxon>
    </lineage>
</organism>
<sequence>MTTPGAKKLLLVEDDETLRHLLAEQLSSLEEFDVRQATDGATALAAAQAETFEAILLASRLPDMEGAALCAALRQAGIDSPILLMAMEGEPDVPGCSDRLVKPFRIGALLAKLRQHARPTGDDPALRIGPYEFRALARTLREEGTGNETRLTDKEAQILAFLHRAGGGVVSREQLLDQVWNYNEGVTTHTLETHIYRLRQKMERDPANAVLLVTEPGGYRLTP</sequence>
<dbReference type="GO" id="GO:0006355">
    <property type="term" value="P:regulation of DNA-templated transcription"/>
    <property type="evidence" value="ECO:0007669"/>
    <property type="project" value="InterPro"/>
</dbReference>
<dbReference type="InterPro" id="IPR011006">
    <property type="entry name" value="CheY-like_superfamily"/>
</dbReference>
<dbReference type="EMBL" id="VITR01000016">
    <property type="protein sequence ID" value="TWB36859.1"/>
    <property type="molecule type" value="Genomic_DNA"/>
</dbReference>
<evidence type="ECO:0000256" key="3">
    <source>
        <dbReference type="ARBA" id="ARBA00023125"/>
    </source>
</evidence>
<dbReference type="SMART" id="SM00448">
    <property type="entry name" value="REC"/>
    <property type="match status" value="1"/>
</dbReference>
<evidence type="ECO:0000259" key="6">
    <source>
        <dbReference type="PROSITE" id="PS50110"/>
    </source>
</evidence>
<feature type="domain" description="OmpR/PhoB-type" evidence="7">
    <location>
        <begin position="123"/>
        <end position="223"/>
    </location>
</feature>
<dbReference type="SUPFAM" id="SSF52172">
    <property type="entry name" value="CheY-like"/>
    <property type="match status" value="1"/>
</dbReference>
<dbReference type="Pfam" id="PF00072">
    <property type="entry name" value="Response_reg"/>
    <property type="match status" value="1"/>
</dbReference>
<evidence type="ECO:0000256" key="4">
    <source>
        <dbReference type="PROSITE-ProRule" id="PRU00169"/>
    </source>
</evidence>
<name>A0A560GT92_9PROT</name>
<dbReference type="SUPFAM" id="SSF46894">
    <property type="entry name" value="C-terminal effector domain of the bipartite response regulators"/>
    <property type="match status" value="1"/>
</dbReference>
<keyword evidence="3 5" id="KW-0238">DNA-binding</keyword>
<dbReference type="GO" id="GO:0032993">
    <property type="term" value="C:protein-DNA complex"/>
    <property type="evidence" value="ECO:0007669"/>
    <property type="project" value="TreeGrafter"/>
</dbReference>
<reference evidence="8 9" key="1">
    <citation type="submission" date="2019-06" db="EMBL/GenBank/DDBJ databases">
        <title>Genomic Encyclopedia of Type Strains, Phase IV (KMG-V): Genome sequencing to study the core and pangenomes of soil and plant-associated prokaryotes.</title>
        <authorList>
            <person name="Whitman W."/>
        </authorList>
    </citation>
    <scope>NUCLEOTIDE SEQUENCE [LARGE SCALE GENOMIC DNA]</scope>
    <source>
        <strain evidence="8 9">BR 11622</strain>
    </source>
</reference>
<dbReference type="InterPro" id="IPR036388">
    <property type="entry name" value="WH-like_DNA-bd_sf"/>
</dbReference>
<dbReference type="InterPro" id="IPR001789">
    <property type="entry name" value="Sig_transdc_resp-reg_receiver"/>
</dbReference>
<dbReference type="GO" id="GO:0000976">
    <property type="term" value="F:transcription cis-regulatory region binding"/>
    <property type="evidence" value="ECO:0007669"/>
    <property type="project" value="TreeGrafter"/>
</dbReference>
<dbReference type="OrthoDB" id="9802426at2"/>
<dbReference type="GO" id="GO:0005829">
    <property type="term" value="C:cytosol"/>
    <property type="evidence" value="ECO:0007669"/>
    <property type="project" value="TreeGrafter"/>
</dbReference>
<proteinExistence type="predicted"/>
<dbReference type="RefSeq" id="WP_145735296.1">
    <property type="nucleotide sequence ID" value="NZ_VITR01000016.1"/>
</dbReference>
<dbReference type="PROSITE" id="PS51755">
    <property type="entry name" value="OMPR_PHOB"/>
    <property type="match status" value="1"/>
</dbReference>
<gene>
    <name evidence="8" type="ORF">FBZ90_11682</name>
</gene>
<keyword evidence="9" id="KW-1185">Reference proteome</keyword>
<keyword evidence="2" id="KW-0902">Two-component regulatory system</keyword>
<comment type="caution">
    <text evidence="8">The sequence shown here is derived from an EMBL/GenBank/DDBJ whole genome shotgun (WGS) entry which is preliminary data.</text>
</comment>
<dbReference type="PANTHER" id="PTHR48111:SF40">
    <property type="entry name" value="PHOSPHATE REGULON TRANSCRIPTIONAL REGULATORY PROTEIN PHOB"/>
    <property type="match status" value="1"/>
</dbReference>
<dbReference type="PANTHER" id="PTHR48111">
    <property type="entry name" value="REGULATOR OF RPOS"/>
    <property type="match status" value="1"/>
</dbReference>
<keyword evidence="1" id="KW-0597">Phosphoprotein</keyword>
<evidence type="ECO:0000256" key="2">
    <source>
        <dbReference type="ARBA" id="ARBA00023012"/>
    </source>
</evidence>
<feature type="domain" description="Response regulatory" evidence="6">
    <location>
        <begin position="8"/>
        <end position="117"/>
    </location>
</feature>
<accession>A0A560GT92</accession>
<dbReference type="PROSITE" id="PS50110">
    <property type="entry name" value="RESPONSE_REGULATORY"/>
    <property type="match status" value="1"/>
</dbReference>
<dbReference type="GO" id="GO:0000156">
    <property type="term" value="F:phosphorelay response regulator activity"/>
    <property type="evidence" value="ECO:0007669"/>
    <property type="project" value="TreeGrafter"/>
</dbReference>
<evidence type="ECO:0000256" key="1">
    <source>
        <dbReference type="ARBA" id="ARBA00022553"/>
    </source>
</evidence>
<comment type="caution">
    <text evidence="4">Lacks conserved residue(s) required for the propagation of feature annotation.</text>
</comment>
<dbReference type="InterPro" id="IPR001867">
    <property type="entry name" value="OmpR/PhoB-type_DNA-bd"/>
</dbReference>
<dbReference type="SMART" id="SM00862">
    <property type="entry name" value="Trans_reg_C"/>
    <property type="match status" value="1"/>
</dbReference>
<feature type="DNA-binding region" description="OmpR/PhoB-type" evidence="5">
    <location>
        <begin position="123"/>
        <end position="223"/>
    </location>
</feature>
<dbReference type="Proteomes" id="UP000315751">
    <property type="component" value="Unassembled WGS sequence"/>
</dbReference>
<protein>
    <submittedName>
        <fullName evidence="8">DNA-binding response OmpR family regulator</fullName>
    </submittedName>
</protein>
<dbReference type="CDD" id="cd00383">
    <property type="entry name" value="trans_reg_C"/>
    <property type="match status" value="1"/>
</dbReference>
<evidence type="ECO:0000256" key="5">
    <source>
        <dbReference type="PROSITE-ProRule" id="PRU01091"/>
    </source>
</evidence>
<dbReference type="Gene3D" id="3.40.50.2300">
    <property type="match status" value="1"/>
</dbReference>
<dbReference type="Pfam" id="PF00486">
    <property type="entry name" value="Trans_reg_C"/>
    <property type="match status" value="1"/>
</dbReference>